<feature type="non-terminal residue" evidence="2">
    <location>
        <position position="1"/>
    </location>
</feature>
<feature type="region of interest" description="Disordered" evidence="1">
    <location>
        <begin position="29"/>
        <end position="77"/>
    </location>
</feature>
<feature type="compositionally biased region" description="Polar residues" evidence="1">
    <location>
        <begin position="115"/>
        <end position="124"/>
    </location>
</feature>
<reference evidence="2 3" key="1">
    <citation type="submission" date="2011-02" db="EMBL/GenBank/DDBJ databases">
        <title>The Genome Sequence of Sphaeroforma arctica JP610.</title>
        <authorList>
            <consortium name="The Broad Institute Genome Sequencing Platform"/>
            <person name="Russ C."/>
            <person name="Cuomo C."/>
            <person name="Young S.K."/>
            <person name="Zeng Q."/>
            <person name="Gargeya S."/>
            <person name="Alvarado L."/>
            <person name="Berlin A."/>
            <person name="Chapman S.B."/>
            <person name="Chen Z."/>
            <person name="Freedman E."/>
            <person name="Gellesch M."/>
            <person name="Goldberg J."/>
            <person name="Griggs A."/>
            <person name="Gujja S."/>
            <person name="Heilman E."/>
            <person name="Heiman D."/>
            <person name="Howarth C."/>
            <person name="Mehta T."/>
            <person name="Neiman D."/>
            <person name="Pearson M."/>
            <person name="Roberts A."/>
            <person name="Saif S."/>
            <person name="Shea T."/>
            <person name="Shenoy N."/>
            <person name="Sisk P."/>
            <person name="Stolte C."/>
            <person name="Sykes S."/>
            <person name="White J."/>
            <person name="Yandava C."/>
            <person name="Burger G."/>
            <person name="Gray M.W."/>
            <person name="Holland P.W.H."/>
            <person name="King N."/>
            <person name="Lang F.B.F."/>
            <person name="Roger A.J."/>
            <person name="Ruiz-Trillo I."/>
            <person name="Haas B."/>
            <person name="Nusbaum C."/>
            <person name="Birren B."/>
        </authorList>
    </citation>
    <scope>NUCLEOTIDE SEQUENCE [LARGE SCALE GENOMIC DNA]</scope>
    <source>
        <strain evidence="2 3">JP610</strain>
    </source>
</reference>
<gene>
    <name evidence="2" type="ORF">SARC_09091</name>
</gene>
<feature type="region of interest" description="Disordered" evidence="1">
    <location>
        <begin position="220"/>
        <end position="263"/>
    </location>
</feature>
<feature type="region of interest" description="Disordered" evidence="1">
    <location>
        <begin position="650"/>
        <end position="669"/>
    </location>
</feature>
<feature type="region of interest" description="Disordered" evidence="1">
    <location>
        <begin position="709"/>
        <end position="735"/>
    </location>
</feature>
<keyword evidence="3" id="KW-1185">Reference proteome</keyword>
<organism evidence="2 3">
    <name type="scientific">Sphaeroforma arctica JP610</name>
    <dbReference type="NCBI Taxonomy" id="667725"/>
    <lineage>
        <taxon>Eukaryota</taxon>
        <taxon>Ichthyosporea</taxon>
        <taxon>Ichthyophonida</taxon>
        <taxon>Sphaeroforma</taxon>
    </lineage>
</organism>
<dbReference type="RefSeq" id="XP_014152378.1">
    <property type="nucleotide sequence ID" value="XM_014296903.1"/>
</dbReference>
<feature type="compositionally biased region" description="Polar residues" evidence="1">
    <location>
        <begin position="322"/>
        <end position="338"/>
    </location>
</feature>
<feature type="region of interest" description="Disordered" evidence="1">
    <location>
        <begin position="437"/>
        <end position="459"/>
    </location>
</feature>
<evidence type="ECO:0000313" key="2">
    <source>
        <dbReference type="EMBL" id="KNC78476.1"/>
    </source>
</evidence>
<protein>
    <submittedName>
        <fullName evidence="2">Uncharacterized protein</fullName>
    </submittedName>
</protein>
<dbReference type="Proteomes" id="UP000054560">
    <property type="component" value="Unassembled WGS sequence"/>
</dbReference>
<feature type="compositionally biased region" description="Polar residues" evidence="1">
    <location>
        <begin position="239"/>
        <end position="259"/>
    </location>
</feature>
<proteinExistence type="predicted"/>
<feature type="region of interest" description="Disordered" evidence="1">
    <location>
        <begin position="91"/>
        <end position="143"/>
    </location>
</feature>
<feature type="compositionally biased region" description="Basic and acidic residues" evidence="1">
    <location>
        <begin position="60"/>
        <end position="69"/>
    </location>
</feature>
<feature type="compositionally biased region" description="Low complexity" evidence="1">
    <location>
        <begin position="339"/>
        <end position="360"/>
    </location>
</feature>
<feature type="compositionally biased region" description="Basic residues" evidence="1">
    <location>
        <begin position="782"/>
        <end position="796"/>
    </location>
</feature>
<dbReference type="AlphaFoldDB" id="A0A0L0FPN6"/>
<name>A0A0L0FPN6_9EUKA</name>
<evidence type="ECO:0000256" key="1">
    <source>
        <dbReference type="SAM" id="MobiDB-lite"/>
    </source>
</evidence>
<feature type="compositionally biased region" description="Gly residues" evidence="1">
    <location>
        <begin position="723"/>
        <end position="732"/>
    </location>
</feature>
<feature type="compositionally biased region" description="Basic and acidic residues" evidence="1">
    <location>
        <begin position="298"/>
        <end position="317"/>
    </location>
</feature>
<feature type="region of interest" description="Disordered" evidence="1">
    <location>
        <begin position="777"/>
        <end position="796"/>
    </location>
</feature>
<feature type="compositionally biased region" description="Low complexity" evidence="1">
    <location>
        <begin position="101"/>
        <end position="112"/>
    </location>
</feature>
<evidence type="ECO:0000313" key="3">
    <source>
        <dbReference type="Proteomes" id="UP000054560"/>
    </source>
</evidence>
<accession>A0A0L0FPN6</accession>
<sequence length="896" mass="97079">CWQTFPTATDLHGHVQYVHVSAPVQTCPGKSLRLQSRSPTHPAHPVPAPSKDNISSAEEDPLHPIKDTPHSSPQAATVEDLQDLQWPHADLLDPSQDTIDPSAQANPSASPSRRFLSTHNSAKNVRSHLDSLVRRASSPEPETRYSKMNRIRLGGDTGMKSGTRIRASVDGVDLCGDGAGAAEGGVMREALPNKEDVGRRKPQELYDHRVLGQGLTSTAACTESHTDGAKGPLVPGDMASTTPRSNQPETARPSMQSAHSDMAAMQEATALCGGDGDVSMAYESDASETHPDCNGYEDGQRQAQRDGGDGTQGDKQHTQTQVPNSGATDQSHATGYTQTHSTNPTSTDPHTDTTTPNTTTTITTSLQSAEYASFHATLAEPNAMDVDDHVVCTNDAIHMTSPVTRASYMRNAVEISPNSSEAISALASLADIAGMHDQRAQQQRERAHTQWEQHKMSSTGKYRTGLSLRGQSRIHTTKMHLSVHAAGWDKGKADGDTVSLHSVGAVPSAPPVAVHLNDYSSPTGMSLNHRSTSPNVLKHDHTPHSDTHDYPYTHSRAHRYPDTHEHDYVDTSIALMRTPHPAKHAKEVLSAYPDAQGPLEVQDKTDIGLLTHPYTEPHPHTLTYPNAHTYTRGKTRAWKAIEPSTRTHTRAHAHTHTHTFSSNSSPPALHFTGARRAYRKKGTRSMSESYASSMEAPAALRFIDYTRGADRRKSTTESSEVKGGSGSELGGGDMRDDVDMLVRTYSTGSPTTKLEHIKSFDSLSSCSTMLSKTRSLGDPPLCKRKSRGSGKKLRSTRFGRTSAPSFIDTTYTLDQRLKPWVEESGLNIPSGLYEFCTGLSVNLSLPPLPNILPTFIPSVMRAHLSSSAKSNFDASSDEIGYFETDGRSSDQTPGPL</sequence>
<dbReference type="EMBL" id="KQ242482">
    <property type="protein sequence ID" value="KNC78476.1"/>
    <property type="molecule type" value="Genomic_DNA"/>
</dbReference>
<dbReference type="GeneID" id="25909595"/>
<feature type="region of interest" description="Disordered" evidence="1">
    <location>
        <begin position="279"/>
        <end position="360"/>
    </location>
</feature>
<feature type="compositionally biased region" description="Basic and acidic residues" evidence="1">
    <location>
        <begin position="437"/>
        <end position="455"/>
    </location>
</feature>